<dbReference type="PANTHER" id="PTHR34987:SF2">
    <property type="entry name" value="B, PUTATIVE (AFU_ORTHOLOGUE AFUA_7G05040)-RELATED"/>
    <property type="match status" value="1"/>
</dbReference>
<dbReference type="EMBL" id="DSDK01000056">
    <property type="protein sequence ID" value="HDR50186.1"/>
    <property type="molecule type" value="Genomic_DNA"/>
</dbReference>
<dbReference type="Gene3D" id="1.50.10.10">
    <property type="match status" value="1"/>
</dbReference>
<dbReference type="InterPro" id="IPR008928">
    <property type="entry name" value="6-hairpin_glycosidase_sf"/>
</dbReference>
<dbReference type="PANTHER" id="PTHR34987">
    <property type="entry name" value="C, PUTATIVE (AFU_ORTHOLOGUE AFUA_3G02880)-RELATED"/>
    <property type="match status" value="1"/>
</dbReference>
<dbReference type="GO" id="GO:0005975">
    <property type="term" value="P:carbohydrate metabolic process"/>
    <property type="evidence" value="ECO:0007669"/>
    <property type="project" value="InterPro"/>
</dbReference>
<feature type="domain" description="Alpha-L-rhamnosidase C-terminal" evidence="3">
    <location>
        <begin position="712"/>
        <end position="772"/>
    </location>
</feature>
<dbReference type="Gene3D" id="2.60.120.260">
    <property type="entry name" value="Galactose-binding domain-like"/>
    <property type="match status" value="1"/>
</dbReference>
<dbReference type="Pfam" id="PF17389">
    <property type="entry name" value="Bac_rhamnosid6H"/>
    <property type="match status" value="1"/>
</dbReference>
<dbReference type="Pfam" id="PF17390">
    <property type="entry name" value="Bac_rhamnosid_C"/>
    <property type="match status" value="1"/>
</dbReference>
<feature type="signal peptide" evidence="1">
    <location>
        <begin position="1"/>
        <end position="20"/>
    </location>
</feature>
<keyword evidence="1" id="KW-0732">Signal</keyword>
<dbReference type="InterPro" id="IPR012341">
    <property type="entry name" value="6hp_glycosidase-like_sf"/>
</dbReference>
<protein>
    <recommendedName>
        <fullName evidence="5">Alpha-L-rhamnosidase</fullName>
    </recommendedName>
</protein>
<organism evidence="4">
    <name type="scientific">Mariniphaga anaerophila</name>
    <dbReference type="NCBI Taxonomy" id="1484053"/>
    <lineage>
        <taxon>Bacteria</taxon>
        <taxon>Pseudomonadati</taxon>
        <taxon>Bacteroidota</taxon>
        <taxon>Bacteroidia</taxon>
        <taxon>Marinilabiliales</taxon>
        <taxon>Prolixibacteraceae</taxon>
        <taxon>Mariniphaga</taxon>
    </lineage>
</organism>
<feature type="chain" id="PRO_5032853219" description="Alpha-L-rhamnosidase" evidence="1">
    <location>
        <begin position="21"/>
        <end position="789"/>
    </location>
</feature>
<dbReference type="AlphaFoldDB" id="A0A831LUS2"/>
<dbReference type="Gene3D" id="2.60.420.10">
    <property type="entry name" value="Maltose phosphorylase, domain 3"/>
    <property type="match status" value="1"/>
</dbReference>
<accession>A0A831LUS2</accession>
<comment type="caution">
    <text evidence="4">The sequence shown here is derived from an EMBL/GenBank/DDBJ whole genome shotgun (WGS) entry which is preliminary data.</text>
</comment>
<evidence type="ECO:0000256" key="1">
    <source>
        <dbReference type="SAM" id="SignalP"/>
    </source>
</evidence>
<dbReference type="InterPro" id="IPR035398">
    <property type="entry name" value="Bac_rhamnosid_C"/>
</dbReference>
<evidence type="ECO:0000259" key="2">
    <source>
        <dbReference type="Pfam" id="PF17389"/>
    </source>
</evidence>
<reference evidence="4" key="1">
    <citation type="journal article" date="2020" name="mSystems">
        <title>Genome- and Community-Level Interaction Insights into Carbon Utilization and Element Cycling Functions of Hydrothermarchaeota in Hydrothermal Sediment.</title>
        <authorList>
            <person name="Zhou Z."/>
            <person name="Liu Y."/>
            <person name="Xu W."/>
            <person name="Pan J."/>
            <person name="Luo Z.H."/>
            <person name="Li M."/>
        </authorList>
    </citation>
    <scope>NUCLEOTIDE SEQUENCE [LARGE SCALE GENOMIC DNA]</scope>
    <source>
        <strain evidence="4">SpSt-1217</strain>
    </source>
</reference>
<evidence type="ECO:0000313" key="4">
    <source>
        <dbReference type="EMBL" id="HDR50186.1"/>
    </source>
</evidence>
<sequence>MKTAIQIFILSLLVSVNAMTQEVTFKASWVSAEDIALKEHNIIHLRKTIELEKVPENFKVKISADNNYRLFINGNYVCKGPGRSDLEHWYYQTLNLAPHFKTGKNVLAVEVINFGPARGFSQLSHLTAFFMEGETDNEQIVNTGNNGWKAIKNPAYYPKVVQWLHRVDISLGLYVANPTDSIVGNDFLWGWQNPGYDDSQWKPAKYLDISSFRYNNISGMFYPDGWLLVERPIQNNTEKREEFPTFYNWNGLAKIESLKNLVIPAHQKLSILIDNEVMTLGYPEMILSGGKNSHVKVSYAETLFHPDRLGKDDRNKIEGNIFIGYSDIFMPEGGENRLYRPNWFRSFRYIKIDITTGNESLKIVGYYNQKSEYPIELKARFETDNEFLNSLMEPGWRTASLCTQDLFMSDAHYEQMQYIGDGRIHGEAIQYFSGNDDLTRQMILHADWSKIPEGLTRACYPDGFNLTIPIYSLVWIDIIYDHMMWAGDKEFTAQFDIGIYTVLEWFHKKIQDNGLTGPIDWWAYADWCIDWDRGIPPGGIEGNSALFSLHYAYTLKNAAKIYRFIGKGHMAGIYEQRAEEVIAAVNQLCRDENKQLYSDTPEMKYYSQQTNIFAVLAGAAEGEKARQILSKIFMEEGLSQIGLYFHHYLFEAFGKAGMETEFQNHLGGWKEMMDNNLTTFTEVALTGTRTQRSDCHPWSCSPNIHFFRNICGIQPEKAGFEKVQIAPNPGDLKFIDAGFHHPKGDIKLNLKFDGEQVNGEIFIPAKMETTFYWKGKSQILTEGKNKISY</sequence>
<dbReference type="InterPro" id="IPR035396">
    <property type="entry name" value="Bac_rhamnosid6H"/>
</dbReference>
<evidence type="ECO:0008006" key="5">
    <source>
        <dbReference type="Google" id="ProtNLM"/>
    </source>
</evidence>
<evidence type="ECO:0000259" key="3">
    <source>
        <dbReference type="Pfam" id="PF17390"/>
    </source>
</evidence>
<dbReference type="Proteomes" id="UP000886047">
    <property type="component" value="Unassembled WGS sequence"/>
</dbReference>
<dbReference type="SUPFAM" id="SSF48208">
    <property type="entry name" value="Six-hairpin glycosidases"/>
    <property type="match status" value="1"/>
</dbReference>
<proteinExistence type="predicted"/>
<feature type="domain" description="Alpha-L-rhamnosidase six-hairpin glycosidase" evidence="2">
    <location>
        <begin position="379"/>
        <end position="710"/>
    </location>
</feature>
<name>A0A831LUS2_9BACT</name>
<gene>
    <name evidence="4" type="ORF">ENN90_00995</name>
</gene>